<name>A0ABR3WFZ2_9PEZI</name>
<organism evidence="2 3">
    <name type="scientific">Diaporthe australafricana</name>
    <dbReference type="NCBI Taxonomy" id="127596"/>
    <lineage>
        <taxon>Eukaryota</taxon>
        <taxon>Fungi</taxon>
        <taxon>Dikarya</taxon>
        <taxon>Ascomycota</taxon>
        <taxon>Pezizomycotina</taxon>
        <taxon>Sordariomycetes</taxon>
        <taxon>Sordariomycetidae</taxon>
        <taxon>Diaporthales</taxon>
        <taxon>Diaporthaceae</taxon>
        <taxon>Diaporthe</taxon>
    </lineage>
</organism>
<evidence type="ECO:0000256" key="1">
    <source>
        <dbReference type="SAM" id="MobiDB-lite"/>
    </source>
</evidence>
<evidence type="ECO:0000313" key="3">
    <source>
        <dbReference type="Proteomes" id="UP001583177"/>
    </source>
</evidence>
<evidence type="ECO:0000313" key="2">
    <source>
        <dbReference type="EMBL" id="KAL1860685.1"/>
    </source>
</evidence>
<dbReference type="EMBL" id="JAWRVE010000089">
    <property type="protein sequence ID" value="KAL1860685.1"/>
    <property type="molecule type" value="Genomic_DNA"/>
</dbReference>
<keyword evidence="3" id="KW-1185">Reference proteome</keyword>
<sequence length="233" mass="24772">MSFYGAGRNTAYGPDGGPPPPTSRQPLGAGFGYGYGHAPQPYGYGPALHPQQQITYDAYGRPYAMGGHGGFVTNTANPTRFAATNHGPSGDPVINPSIPAVNMTNSTGGVGCEPGYNYFFPSEHTKIHVFKTGATAPWQLPVNFTAPFHACHVPCNTTIAQLLKGFGACNPDPTKNKVIEVHQGGNGKWYKGMVFQGDNKAAMDKTIKEVGWDKSRNGHVGGKPVVYLYVVKG</sequence>
<feature type="region of interest" description="Disordered" evidence="1">
    <location>
        <begin position="1"/>
        <end position="31"/>
    </location>
</feature>
<protein>
    <submittedName>
        <fullName evidence="2">Uncharacterized protein</fullName>
    </submittedName>
</protein>
<comment type="caution">
    <text evidence="2">The sequence shown here is derived from an EMBL/GenBank/DDBJ whole genome shotgun (WGS) entry which is preliminary data.</text>
</comment>
<proteinExistence type="predicted"/>
<reference evidence="2 3" key="1">
    <citation type="journal article" date="2024" name="IMA Fungus">
        <title>IMA Genome - F19 : A genome assembly and annotation guide to empower mycologists, including annotated draft genome sequences of Ceratocystis pirilliformis, Diaporthe australafricana, Fusarium ophioides, Paecilomyces lecythidis, and Sporothrix stenoceras.</title>
        <authorList>
            <person name="Aylward J."/>
            <person name="Wilson A.M."/>
            <person name="Visagie C.M."/>
            <person name="Spraker J."/>
            <person name="Barnes I."/>
            <person name="Buitendag C."/>
            <person name="Ceriani C."/>
            <person name="Del Mar Angel L."/>
            <person name="du Plessis D."/>
            <person name="Fuchs T."/>
            <person name="Gasser K."/>
            <person name="Kramer D."/>
            <person name="Li W."/>
            <person name="Munsamy K."/>
            <person name="Piso A."/>
            <person name="Price J.L."/>
            <person name="Sonnekus B."/>
            <person name="Thomas C."/>
            <person name="van der Nest A."/>
            <person name="van Dijk A."/>
            <person name="van Heerden A."/>
            <person name="van Vuuren N."/>
            <person name="Yilmaz N."/>
            <person name="Duong T.A."/>
            <person name="van der Merwe N.A."/>
            <person name="Wingfield M.J."/>
            <person name="Wingfield B.D."/>
        </authorList>
    </citation>
    <scope>NUCLEOTIDE SEQUENCE [LARGE SCALE GENOMIC DNA]</scope>
    <source>
        <strain evidence="2 3">CMW 18300</strain>
    </source>
</reference>
<accession>A0ABR3WFZ2</accession>
<dbReference type="Proteomes" id="UP001583177">
    <property type="component" value="Unassembled WGS sequence"/>
</dbReference>
<gene>
    <name evidence="2" type="ORF">Daus18300_009028</name>
</gene>